<dbReference type="EMBL" id="MHLL01000024">
    <property type="protein sequence ID" value="OGZ08939.1"/>
    <property type="molecule type" value="Genomic_DNA"/>
</dbReference>
<accession>A0A1G2D5R7</accession>
<evidence type="ECO:0000313" key="2">
    <source>
        <dbReference type="Proteomes" id="UP000177996"/>
    </source>
</evidence>
<proteinExistence type="predicted"/>
<dbReference type="InterPro" id="IPR027417">
    <property type="entry name" value="P-loop_NTPase"/>
</dbReference>
<gene>
    <name evidence="1" type="ORF">A3D65_05620</name>
</gene>
<name>A0A1G2D5R7_9BACT</name>
<sequence>MKKQMLGFAGEFKAGKSTATTRLKVWYPGTRSSRYSDPLREFLVGFNEMKSRNMFCMVSDELLVGKHVTDALPKIFSTKVAELGDKEKQREFVAWLVNTWFNQPELVKEDRHNLQELSTAVRSIFAENILERTIVARVGRMRTKSPIVVVEGIRRLVDIGILLLSPNFHLTYIEIDPMVAYQRMVKQNENVGDAEMTFERFMELRNAEAEQQTRFLKPHAHLVIDNSGPPEVMERILRAEVAKWLAP</sequence>
<evidence type="ECO:0000313" key="1">
    <source>
        <dbReference type="EMBL" id="OGZ08939.1"/>
    </source>
</evidence>
<reference evidence="1 2" key="1">
    <citation type="journal article" date="2016" name="Nat. Commun.">
        <title>Thousands of microbial genomes shed light on interconnected biogeochemical processes in an aquifer system.</title>
        <authorList>
            <person name="Anantharaman K."/>
            <person name="Brown C.T."/>
            <person name="Hug L.A."/>
            <person name="Sharon I."/>
            <person name="Castelle C.J."/>
            <person name="Probst A.J."/>
            <person name="Thomas B.C."/>
            <person name="Singh A."/>
            <person name="Wilkins M.J."/>
            <person name="Karaoz U."/>
            <person name="Brodie E.L."/>
            <person name="Williams K.H."/>
            <person name="Hubbard S.S."/>
            <person name="Banfield J.F."/>
        </authorList>
    </citation>
    <scope>NUCLEOTIDE SEQUENCE [LARGE SCALE GENOMIC DNA]</scope>
</reference>
<comment type="caution">
    <text evidence="1">The sequence shown here is derived from an EMBL/GenBank/DDBJ whole genome shotgun (WGS) entry which is preliminary data.</text>
</comment>
<dbReference type="Proteomes" id="UP000177996">
    <property type="component" value="Unassembled WGS sequence"/>
</dbReference>
<protein>
    <recommendedName>
        <fullName evidence="3">Deoxynucleoside kinase domain-containing protein</fullName>
    </recommendedName>
</protein>
<dbReference type="SUPFAM" id="SSF52540">
    <property type="entry name" value="P-loop containing nucleoside triphosphate hydrolases"/>
    <property type="match status" value="1"/>
</dbReference>
<dbReference type="AlphaFoldDB" id="A0A1G2D5R7"/>
<evidence type="ECO:0008006" key="3">
    <source>
        <dbReference type="Google" id="ProtNLM"/>
    </source>
</evidence>
<organism evidence="1 2">
    <name type="scientific">Candidatus Lloydbacteria bacterium RIFCSPHIGHO2_02_FULL_50_13</name>
    <dbReference type="NCBI Taxonomy" id="1798661"/>
    <lineage>
        <taxon>Bacteria</taxon>
        <taxon>Candidatus Lloydiibacteriota</taxon>
    </lineage>
</organism>
<dbReference type="STRING" id="1798661.A3D65_05620"/>
<dbReference type="Gene3D" id="3.40.50.300">
    <property type="entry name" value="P-loop containing nucleotide triphosphate hydrolases"/>
    <property type="match status" value="1"/>
</dbReference>